<accession>F8KVB3</accession>
<keyword evidence="1" id="KW-1133">Transmembrane helix</keyword>
<reference key="1">
    <citation type="journal article" date="2011" name="Mol. Biol. Evol.">
        <title>Unity in variety -- the pan-genome of the Chlamydiae.</title>
        <authorList>
            <person name="Collingro A."/>
            <person name="Tischler P."/>
            <person name="Weinmaier T."/>
            <person name="Penz T."/>
            <person name="Heinz E."/>
            <person name="Brunham R.C."/>
            <person name="Read T.D."/>
            <person name="Bavoil P.M."/>
            <person name="Sachse K."/>
            <person name="Kahane S."/>
            <person name="Friedman M.G."/>
            <person name="Rattei T."/>
            <person name="Myers G.S.A."/>
            <person name="Horn M."/>
        </authorList>
    </citation>
    <scope>NUCLEOTIDE SEQUENCE</scope>
    <source>
        <strain>UV7</strain>
    </source>
</reference>
<dbReference type="HOGENOM" id="CLU_2684471_0_0_0"/>
<name>F8KVB3_PARAV</name>
<dbReference type="Proteomes" id="UP000000495">
    <property type="component" value="Chromosome"/>
</dbReference>
<keyword evidence="1" id="KW-0812">Transmembrane</keyword>
<evidence type="ECO:0000313" key="3">
    <source>
        <dbReference type="Proteomes" id="UP000000495"/>
    </source>
</evidence>
<keyword evidence="1" id="KW-0472">Membrane</keyword>
<gene>
    <name evidence="2" type="ordered locus">PUV_26850</name>
</gene>
<dbReference type="KEGG" id="puv:PUV_26850"/>
<proteinExistence type="predicted"/>
<dbReference type="EMBL" id="FR872580">
    <property type="protein sequence ID" value="CCB87635.1"/>
    <property type="molecule type" value="Genomic_DNA"/>
</dbReference>
<organism evidence="2 3">
    <name type="scientific">Parachlamydia acanthamoebae (strain UV7)</name>
    <dbReference type="NCBI Taxonomy" id="765952"/>
    <lineage>
        <taxon>Bacteria</taxon>
        <taxon>Pseudomonadati</taxon>
        <taxon>Chlamydiota</taxon>
        <taxon>Chlamydiia</taxon>
        <taxon>Parachlamydiales</taxon>
        <taxon>Parachlamydiaceae</taxon>
        <taxon>Parachlamydia</taxon>
    </lineage>
</organism>
<feature type="transmembrane region" description="Helical" evidence="1">
    <location>
        <begin position="6"/>
        <end position="32"/>
    </location>
</feature>
<protein>
    <submittedName>
        <fullName evidence="2">Uncharacterized protein</fullName>
    </submittedName>
</protein>
<evidence type="ECO:0000256" key="1">
    <source>
        <dbReference type="SAM" id="Phobius"/>
    </source>
</evidence>
<keyword evidence="3" id="KW-1185">Reference proteome</keyword>
<dbReference type="AlphaFoldDB" id="F8KVB3"/>
<evidence type="ECO:0000313" key="2">
    <source>
        <dbReference type="EMBL" id="CCB87635.1"/>
    </source>
</evidence>
<reference evidence="2 3" key="2">
    <citation type="journal article" date="2011" name="Mol. Biol. Evol.">
        <title>Unity in variety--the pan-genome of the Chlamydiae.</title>
        <authorList>
            <person name="Collingro A."/>
            <person name="Tischler P."/>
            <person name="Weinmaier T."/>
            <person name="Penz T."/>
            <person name="Heinz E."/>
            <person name="Brunham R.C."/>
            <person name="Read T.D."/>
            <person name="Bavoil P.M."/>
            <person name="Sachse K."/>
            <person name="Kahane S."/>
            <person name="Friedman M.G."/>
            <person name="Rattei T."/>
            <person name="Myers G.S."/>
            <person name="Horn M."/>
        </authorList>
    </citation>
    <scope>NUCLEOTIDE SEQUENCE [LARGE SCALE GENOMIC DNA]</scope>
    <source>
        <strain evidence="3">UV7</strain>
    </source>
</reference>
<sequence length="74" mass="8777">MQMNFFLIYAMKLAGIIAESIVFSYALSFPIYDFLNKMKSTEENQKRKAVQWLIFSVLFLLTGYVYSVQLFLFR</sequence>
<feature type="transmembrane region" description="Helical" evidence="1">
    <location>
        <begin position="52"/>
        <end position="73"/>
    </location>
</feature>